<evidence type="ECO:0000256" key="3">
    <source>
        <dbReference type="ARBA" id="ARBA00004603"/>
    </source>
</evidence>
<dbReference type="AlphaFoldDB" id="A0A653CV06"/>
<dbReference type="EMBL" id="CAACVG010008922">
    <property type="protein sequence ID" value="VEN51519.1"/>
    <property type="molecule type" value="Genomic_DNA"/>
</dbReference>
<dbReference type="GO" id="GO:0005769">
    <property type="term" value="C:early endosome"/>
    <property type="evidence" value="ECO:0007669"/>
    <property type="project" value="UniProtKB-SubCell"/>
</dbReference>
<evidence type="ECO:0000313" key="6">
    <source>
        <dbReference type="EMBL" id="VEN51519.1"/>
    </source>
</evidence>
<dbReference type="GO" id="GO:0005770">
    <property type="term" value="C:late endosome"/>
    <property type="evidence" value="ECO:0007669"/>
    <property type="project" value="UniProtKB-SubCell"/>
</dbReference>
<keyword evidence="5" id="KW-0968">Cytoplasmic vesicle</keyword>
<dbReference type="PANTHER" id="PTHR13364:SF6">
    <property type="entry name" value="SPERMATOGENESIS-DEFECTIVE PROTEIN 39 HOMOLOG"/>
    <property type="match status" value="1"/>
</dbReference>
<dbReference type="GO" id="GO:0007034">
    <property type="term" value="P:vacuolar transport"/>
    <property type="evidence" value="ECO:0007669"/>
    <property type="project" value="TreeGrafter"/>
</dbReference>
<gene>
    <name evidence="6" type="ORF">CALMAC_LOCUS11946</name>
</gene>
<reference evidence="6 7" key="1">
    <citation type="submission" date="2019-01" db="EMBL/GenBank/DDBJ databases">
        <authorList>
            <person name="Sayadi A."/>
        </authorList>
    </citation>
    <scope>NUCLEOTIDE SEQUENCE [LARGE SCALE GENOMIC DNA]</scope>
</reference>
<evidence type="ECO:0000256" key="1">
    <source>
        <dbReference type="ARBA" id="ARBA00004412"/>
    </source>
</evidence>
<evidence type="ECO:0000313" key="7">
    <source>
        <dbReference type="Proteomes" id="UP000410492"/>
    </source>
</evidence>
<comment type="subcellular location">
    <subcellularLocation>
        <location evidence="2">Cytoplasmic vesicle</location>
    </subcellularLocation>
    <subcellularLocation>
        <location evidence="1">Early endosome</location>
    </subcellularLocation>
    <subcellularLocation>
        <location evidence="3">Late endosome</location>
    </subcellularLocation>
</comment>
<dbReference type="PANTHER" id="PTHR13364">
    <property type="entry name" value="DEFECTIVE SPERMATOGENESIS PROTEIN 39"/>
    <property type="match status" value="1"/>
</dbReference>
<evidence type="ECO:0000256" key="5">
    <source>
        <dbReference type="ARBA" id="ARBA00023329"/>
    </source>
</evidence>
<protein>
    <submittedName>
        <fullName evidence="6">Uncharacterized protein</fullName>
    </submittedName>
</protein>
<dbReference type="GO" id="GO:0006886">
    <property type="term" value="P:intracellular protein transport"/>
    <property type="evidence" value="ECO:0007669"/>
    <property type="project" value="TreeGrafter"/>
</dbReference>
<dbReference type="InterPro" id="IPR040057">
    <property type="entry name" value="Spe-39"/>
</dbReference>
<dbReference type="Proteomes" id="UP000410492">
    <property type="component" value="Unassembled WGS sequence"/>
</dbReference>
<sequence length="245" mass="28198">MGCSNADHFWTSGSLRVFNFDDDEDEVLHEPVDFMFKSSEDSCVLPIHSFISKICLNFVLAAAKPSKKDIPPIEVTIQRLLKGQKSSLFEYRNLKDKISLLEAALESKDGNLILMVILFLKQTLRPNIFFLQLSKWKLAVKHYAYHLIISNLYQELADLYMATGATSNMKQLFYLTGKDVTAKDILYKRLEHALMEHLQNFAKHDVRVEMYDDMQFLSGYSIQFILIIHLASLSCSSNSDREEVK</sequence>
<organism evidence="6 7">
    <name type="scientific">Callosobruchus maculatus</name>
    <name type="common">Southern cowpea weevil</name>
    <name type="synonym">Pulse bruchid</name>
    <dbReference type="NCBI Taxonomy" id="64391"/>
    <lineage>
        <taxon>Eukaryota</taxon>
        <taxon>Metazoa</taxon>
        <taxon>Ecdysozoa</taxon>
        <taxon>Arthropoda</taxon>
        <taxon>Hexapoda</taxon>
        <taxon>Insecta</taxon>
        <taxon>Pterygota</taxon>
        <taxon>Neoptera</taxon>
        <taxon>Endopterygota</taxon>
        <taxon>Coleoptera</taxon>
        <taxon>Polyphaga</taxon>
        <taxon>Cucujiformia</taxon>
        <taxon>Chrysomeloidea</taxon>
        <taxon>Chrysomelidae</taxon>
        <taxon>Bruchinae</taxon>
        <taxon>Bruchini</taxon>
        <taxon>Callosobruchus</taxon>
    </lineage>
</organism>
<evidence type="ECO:0000256" key="2">
    <source>
        <dbReference type="ARBA" id="ARBA00004541"/>
    </source>
</evidence>
<proteinExistence type="predicted"/>
<name>A0A653CV06_CALMS</name>
<dbReference type="OrthoDB" id="9977282at2759"/>
<keyword evidence="4" id="KW-0967">Endosome</keyword>
<evidence type="ECO:0000256" key="4">
    <source>
        <dbReference type="ARBA" id="ARBA00022753"/>
    </source>
</evidence>
<keyword evidence="7" id="KW-1185">Reference proteome</keyword>
<accession>A0A653CV06</accession>